<accession>A0A8H3GM46</accession>
<feature type="region of interest" description="Disordered" evidence="1">
    <location>
        <begin position="482"/>
        <end position="507"/>
    </location>
</feature>
<feature type="region of interest" description="Disordered" evidence="1">
    <location>
        <begin position="229"/>
        <end position="256"/>
    </location>
</feature>
<protein>
    <submittedName>
        <fullName evidence="2">Uncharacterized protein</fullName>
    </submittedName>
</protein>
<gene>
    <name evidence="2" type="ORF">RDB_LOCUS139187</name>
</gene>
<feature type="compositionally biased region" description="Polar residues" evidence="1">
    <location>
        <begin position="180"/>
        <end position="189"/>
    </location>
</feature>
<feature type="compositionally biased region" description="Polar residues" evidence="1">
    <location>
        <begin position="353"/>
        <end position="378"/>
    </location>
</feature>
<evidence type="ECO:0000313" key="3">
    <source>
        <dbReference type="Proteomes" id="UP000663841"/>
    </source>
</evidence>
<feature type="region of interest" description="Disordered" evidence="1">
    <location>
        <begin position="282"/>
        <end position="411"/>
    </location>
</feature>
<sequence>EKDTTNLQGLCGLSDSRWAIFRGELRDIATKNGVDSRLSLTNQLTRQCITDTVNDMIKSRPEIKIISDPDWFIRQVLRTLLKTSSESYRNLANDKPPRQKKPSHVKHEDTETTVPSENESQDMLQMATNSGSSQQVRRPKVKKLSQVENEDENEGTETTKSSNIEKALPQDILFGKPKATQETWRSQQPKARMAAEMLHVVREPEWSSPSKSPFALQQDDSILDAFEAIQQDASDDEPPTPVPIKNPGGAHRGGQSIRMLTMAGVAPASKSVANDPTIKALVAYDDDDSEQEDSRISTTGNRQNPIPELATKSTRPTPNVDEPTTSRKKTSGIPNNLERTDKHDPQINKRTNRTSQPLVEPTGNVNGSALPTSSTDLTIASRKRKQDADVPPELEAPAPKKGKKGTTAALQTPVRAKLSKNFETPLAASPLLTAARITRAKAALSVGASSSSVSSPTAMAIPAAVLSKQEVRKAAAIKAAATRAANRKAKENAMAQNSSKARGGQKK</sequence>
<dbReference type="Proteomes" id="UP000663841">
    <property type="component" value="Unassembled WGS sequence"/>
</dbReference>
<feature type="compositionally biased region" description="Polar residues" evidence="1">
    <location>
        <begin position="112"/>
        <end position="136"/>
    </location>
</feature>
<comment type="caution">
    <text evidence="2">The sequence shown here is derived from an EMBL/GenBank/DDBJ whole genome shotgun (WGS) entry which is preliminary data.</text>
</comment>
<feature type="non-terminal residue" evidence="2">
    <location>
        <position position="1"/>
    </location>
</feature>
<evidence type="ECO:0000256" key="1">
    <source>
        <dbReference type="SAM" id="MobiDB-lite"/>
    </source>
</evidence>
<organism evidence="2 3">
    <name type="scientific">Rhizoctonia solani</name>
    <dbReference type="NCBI Taxonomy" id="456999"/>
    <lineage>
        <taxon>Eukaryota</taxon>
        <taxon>Fungi</taxon>
        <taxon>Dikarya</taxon>
        <taxon>Basidiomycota</taxon>
        <taxon>Agaricomycotina</taxon>
        <taxon>Agaricomycetes</taxon>
        <taxon>Cantharellales</taxon>
        <taxon>Ceratobasidiaceae</taxon>
        <taxon>Rhizoctonia</taxon>
    </lineage>
</organism>
<name>A0A8H3GM46_9AGAM</name>
<reference evidence="2" key="1">
    <citation type="submission" date="2021-01" db="EMBL/GenBank/DDBJ databases">
        <authorList>
            <person name="Kaushik A."/>
        </authorList>
    </citation>
    <scope>NUCLEOTIDE SEQUENCE</scope>
    <source>
        <strain evidence="2">AG3-T5</strain>
    </source>
</reference>
<feature type="compositionally biased region" description="Basic and acidic residues" evidence="1">
    <location>
        <begin position="338"/>
        <end position="347"/>
    </location>
</feature>
<feature type="region of interest" description="Disordered" evidence="1">
    <location>
        <begin position="88"/>
        <end position="189"/>
    </location>
</feature>
<feature type="compositionally biased region" description="Low complexity" evidence="1">
    <location>
        <begin position="391"/>
        <end position="410"/>
    </location>
</feature>
<dbReference type="AlphaFoldDB" id="A0A8H3GM46"/>
<evidence type="ECO:0000313" key="2">
    <source>
        <dbReference type="EMBL" id="CAE6455992.1"/>
    </source>
</evidence>
<proteinExistence type="predicted"/>
<dbReference type="EMBL" id="CAJMWW010000186">
    <property type="protein sequence ID" value="CAE6455992.1"/>
    <property type="molecule type" value="Genomic_DNA"/>
</dbReference>